<gene>
    <name evidence="2" type="ORF">KA717_09485</name>
</gene>
<dbReference type="Pfam" id="PF21814">
    <property type="entry name" value="DUF6883"/>
    <property type="match status" value="1"/>
</dbReference>
<reference evidence="2" key="1">
    <citation type="submission" date="2021-04" db="EMBL/GenBank/DDBJ databases">
        <title>Genome sequence of Woronichinia naegeliana from Washington state freshwater lake bloom.</title>
        <authorList>
            <person name="Dreher T.W."/>
        </authorList>
    </citation>
    <scope>NUCLEOTIDE SEQUENCE</scope>
    <source>
        <strain evidence="2">WA131</strain>
    </source>
</reference>
<dbReference type="EMBL" id="CP073041">
    <property type="protein sequence ID" value="UXE62901.1"/>
    <property type="molecule type" value="Genomic_DNA"/>
</dbReference>
<proteinExistence type="predicted"/>
<feature type="domain" description="DUF6883" evidence="1">
    <location>
        <begin position="2"/>
        <end position="107"/>
    </location>
</feature>
<name>A0A977L1J0_9CYAN</name>
<dbReference type="Proteomes" id="UP001065613">
    <property type="component" value="Chromosome"/>
</dbReference>
<protein>
    <recommendedName>
        <fullName evidence="1">DUF6883 domain-containing protein</fullName>
    </recommendedName>
</protein>
<dbReference type="InterPro" id="IPR049250">
    <property type="entry name" value="DUF6883"/>
</dbReference>
<sequence length="108" mass="12465">MKLPNGDKANLGNKIENYCLNFNHDVGKNKAILFKKKLDITLNNADILKRAIKQAAITESVILRKVNEHNQHYNMKFMLITDAGESLILVAWTIRFDEDFPRLTNCYL</sequence>
<dbReference type="KEGG" id="wna:KA717_09485"/>
<evidence type="ECO:0000259" key="1">
    <source>
        <dbReference type="Pfam" id="PF21814"/>
    </source>
</evidence>
<accession>A0A977L1J0</accession>
<dbReference type="AlphaFoldDB" id="A0A977L1J0"/>
<organism evidence="2">
    <name type="scientific">Woronichinia naegeliana WA131</name>
    <dbReference type="NCBI Taxonomy" id="2824559"/>
    <lineage>
        <taxon>Bacteria</taxon>
        <taxon>Bacillati</taxon>
        <taxon>Cyanobacteriota</taxon>
        <taxon>Cyanophyceae</taxon>
        <taxon>Synechococcales</taxon>
        <taxon>Coelosphaeriaceae</taxon>
        <taxon>Woronichinia</taxon>
    </lineage>
</organism>
<evidence type="ECO:0000313" key="2">
    <source>
        <dbReference type="EMBL" id="UXE62901.1"/>
    </source>
</evidence>